<reference evidence="3" key="1">
    <citation type="submission" date="2024-06" db="UniProtKB">
        <authorList>
            <consortium name="RefSeq"/>
        </authorList>
    </citation>
    <scope>NUCLEOTIDE SEQUENCE [LARGE SCALE GENOMIC DNA]</scope>
</reference>
<feature type="coiled-coil region" evidence="1">
    <location>
        <begin position="35"/>
        <end position="65"/>
    </location>
</feature>
<gene>
    <name evidence="4" type="primary">LOC116497793</name>
</gene>
<reference evidence="4" key="2">
    <citation type="submission" date="2025-08" db="UniProtKB">
        <authorList>
            <consortium name="RefSeq"/>
        </authorList>
    </citation>
    <scope>IDENTIFICATION</scope>
    <source>
        <tissue evidence="4">Lung</tissue>
    </source>
</reference>
<dbReference type="InParanoid" id="A0A6J3E874"/>
<name>A0A6J3E874_AYTFU</name>
<dbReference type="GeneID" id="116497793"/>
<evidence type="ECO:0000256" key="1">
    <source>
        <dbReference type="SAM" id="Coils"/>
    </source>
</evidence>
<organism evidence="3 4">
    <name type="scientific">Aythya fuligula</name>
    <name type="common">Tufted duck</name>
    <name type="synonym">Anas fuligula</name>
    <dbReference type="NCBI Taxonomy" id="219594"/>
    <lineage>
        <taxon>Eukaryota</taxon>
        <taxon>Metazoa</taxon>
        <taxon>Chordata</taxon>
        <taxon>Craniata</taxon>
        <taxon>Vertebrata</taxon>
        <taxon>Euteleostomi</taxon>
        <taxon>Archelosauria</taxon>
        <taxon>Archosauria</taxon>
        <taxon>Dinosauria</taxon>
        <taxon>Saurischia</taxon>
        <taxon>Theropoda</taxon>
        <taxon>Coelurosauria</taxon>
        <taxon>Aves</taxon>
        <taxon>Neognathae</taxon>
        <taxon>Galloanserae</taxon>
        <taxon>Anseriformes</taxon>
        <taxon>Anatidae</taxon>
        <taxon>Aythyinae</taxon>
        <taxon>Aythya</taxon>
    </lineage>
</organism>
<keyword evidence="3" id="KW-1185">Reference proteome</keyword>
<protein>
    <submittedName>
        <fullName evidence="4">Uncharacterized protein LOC116497793</fullName>
    </submittedName>
</protein>
<proteinExistence type="predicted"/>
<dbReference type="PANTHER" id="PTHR47236">
    <property type="entry name" value="GENE, 32742-RELATED-RELATED"/>
    <property type="match status" value="1"/>
</dbReference>
<keyword evidence="1" id="KW-0175">Coiled coil</keyword>
<feature type="region of interest" description="Disordered" evidence="2">
    <location>
        <begin position="670"/>
        <end position="705"/>
    </location>
</feature>
<dbReference type="PANTHER" id="PTHR47236:SF5">
    <property type="entry name" value="GENE, 32742-RELATED"/>
    <property type="match status" value="1"/>
</dbReference>
<accession>A0A6J3E874</accession>
<evidence type="ECO:0000313" key="3">
    <source>
        <dbReference type="Proteomes" id="UP000504639"/>
    </source>
</evidence>
<evidence type="ECO:0000313" key="4">
    <source>
        <dbReference type="RefSeq" id="XP_032057618.1"/>
    </source>
</evidence>
<dbReference type="KEGG" id="aful:116497793"/>
<sequence length="1276" mass="144126">MMYRKLTNEISSLKNIWIMTLGIPEEMESYESTVTENYMKAKQQAEEQIQQRKQLAAEYEESMNKQMHLLQHDLKCQEEHYVTFNSALREAVRLAEMLTNEVACRGSQTMSSQLDCTSLLAHIDAASSRMSSMIITESHRLKAWGVLGEGTGAQLLNKAKTKILTKQELVDSNGTARAPEVVSVDPVTGLLIPNPQSTVLLTSQSSGPVPSNHFLHPETGKVLHVTGNVGYDPIRSRLVCTVDSSSGERHRPEVPIFPYVPYPVCPDTGLPVKTKLPVLCPEKVFALGGLMLDPATEIEVPVLGVTIHPHTGQKLSVGGTYLNPITGMLTPLEIGGPMTEPEGGKIVPILGVGLDSSTGMVKYPNTEMWIPAVFGMKIPDPGGSSLMVPILGIDCDRNTRQPSPLAGTMEDGNGKGLVPITIGARAISPVTGEFGPVIGAQTHPWTHNVIPVVQSFRALPRRAADPDLIKYKEEMNDIEEMCHFLEGSSLQEAERRASKYFSSQLGTELPLLFKADRDEKDQEIQVLSEIRKAMENLMHFIKKMQLEEKRMFMQMTEREKQRSHVSSTEAATNLMFRQVIFALASEFQECILKQQAGVDTAYTKLDFLRDVSNIQIQQAKVLFSGSQQCFENYETTRFYGSSRISYSPCKDIHQNLIPLLKSVVQMLEEDSRSSASPETPGYSSRSTLKASAAHSEALRTEASQETASASTVSALLPTSHSQKISLVQQEIQTKFLLEKHASELLHLELSLMMEEISAFFYESSKTKEDEYHKGNGGKTSRRTEAVIAKDSLLKELSEHHHRTEQVLYQKHREEIKHSGLSSRLTAPHQTLHFLEEIPDQLSICGAGFQIPDSDFTEQEKPHCQEVKLSPDSLTQILQASAVKIVKLEALRQACLYRVLDLYNNLQILTWPESVTRILNSFDYKTNGERVAREVAQSKEKQQMARALAFLQKHHQEGDLLVGLKEESEAVLRNMQAEFRLELHTQTEEKVHQLKRSYFHLLTEIQAKEMQVIQGTEGELGNLVAYFILSQRHLRQTVVMLQDCYRLQKATLRSQREGTGLEQLAVEELSIDDDLWGMLHLLKNNTEYTLLVLEYIQAVRLLQLREAQFKEIGRSLKGYLQEKFLNEANNITNELKNFREQKIRRLKDQLKLFLGNKRMKNISSNFDPLQNLMNICSETKGKDFHPDLEKLRMRSEEERKMQQTNSPPLSITKSFWIPGTHHKADDELLEFLTENIKVLKQAEHLMASRIILLNPQYTTPPLYGKKFKSFCNQCCIN</sequence>
<dbReference type="RefSeq" id="XP_032057618.1">
    <property type="nucleotide sequence ID" value="XM_032201727.1"/>
</dbReference>
<feature type="compositionally biased region" description="Polar residues" evidence="2">
    <location>
        <begin position="673"/>
        <end position="689"/>
    </location>
</feature>
<dbReference type="Proteomes" id="UP000504639">
    <property type="component" value="Chromosome 22"/>
</dbReference>
<evidence type="ECO:0000256" key="2">
    <source>
        <dbReference type="SAM" id="MobiDB-lite"/>
    </source>
</evidence>
<dbReference type="AlphaFoldDB" id="A0A6J3E874"/>